<evidence type="ECO:0000313" key="8">
    <source>
        <dbReference type="EMBL" id="GIH37649.1"/>
    </source>
</evidence>
<dbReference type="Pfam" id="PF01926">
    <property type="entry name" value="MMR_HSR1"/>
    <property type="match status" value="1"/>
</dbReference>
<dbReference type="InterPro" id="IPR032305">
    <property type="entry name" value="GTP-bd_M"/>
</dbReference>
<keyword evidence="3" id="KW-0460">Magnesium</keyword>
<evidence type="ECO:0000256" key="4">
    <source>
        <dbReference type="ARBA" id="ARBA00023134"/>
    </source>
</evidence>
<keyword evidence="5" id="KW-0963">Cytoplasm</keyword>
<dbReference type="Gene3D" id="6.10.250.2860">
    <property type="match status" value="1"/>
</dbReference>
<keyword evidence="2 5" id="KW-0547">Nucleotide-binding</keyword>
<dbReference type="Proteomes" id="UP000603904">
    <property type="component" value="Unassembled WGS sequence"/>
</dbReference>
<keyword evidence="4 5" id="KW-0342">GTP-binding</keyword>
<dbReference type="InterPro" id="IPR030394">
    <property type="entry name" value="G_HFLX_dom"/>
</dbReference>
<dbReference type="Gene3D" id="3.40.50.300">
    <property type="entry name" value="P-loop containing nucleotide triphosphate hydrolases"/>
    <property type="match status" value="1"/>
</dbReference>
<feature type="coiled-coil region" evidence="6">
    <location>
        <begin position="202"/>
        <end position="229"/>
    </location>
</feature>
<dbReference type="InterPro" id="IPR025121">
    <property type="entry name" value="GTPase_HflX_N"/>
</dbReference>
<evidence type="ECO:0000256" key="3">
    <source>
        <dbReference type="ARBA" id="ARBA00022842"/>
    </source>
</evidence>
<accession>A0ABQ4FS69</accession>
<keyword evidence="9" id="KW-1185">Reference proteome</keyword>
<dbReference type="Pfam" id="PF16360">
    <property type="entry name" value="GTP-bdg_M"/>
    <property type="match status" value="1"/>
</dbReference>
<comment type="subunit">
    <text evidence="5">Monomer. Associates with the 50S ribosomal subunit.</text>
</comment>
<keyword evidence="1" id="KW-0479">Metal-binding</keyword>
<reference evidence="8 9" key="1">
    <citation type="submission" date="2021-01" db="EMBL/GenBank/DDBJ databases">
        <title>Whole genome shotgun sequence of Microbispora corallina NBRC 16416.</title>
        <authorList>
            <person name="Komaki H."/>
            <person name="Tamura T."/>
        </authorList>
    </citation>
    <scope>NUCLEOTIDE SEQUENCE [LARGE SCALE GENOMIC DNA]</scope>
    <source>
        <strain evidence="8 9">NBRC 16416</strain>
    </source>
</reference>
<dbReference type="InterPro" id="IPR006073">
    <property type="entry name" value="GTP-bd"/>
</dbReference>
<dbReference type="PROSITE" id="PS51705">
    <property type="entry name" value="G_HFLX"/>
    <property type="match status" value="1"/>
</dbReference>
<evidence type="ECO:0000256" key="5">
    <source>
        <dbReference type="HAMAP-Rule" id="MF_00900"/>
    </source>
</evidence>
<proteinExistence type="inferred from homology"/>
<dbReference type="Gene3D" id="3.40.50.11060">
    <property type="entry name" value="GTPase HflX, N-terminal domain"/>
    <property type="match status" value="1"/>
</dbReference>
<dbReference type="CDD" id="cd01878">
    <property type="entry name" value="HflX"/>
    <property type="match status" value="1"/>
</dbReference>
<dbReference type="EMBL" id="BOOC01000002">
    <property type="protein sequence ID" value="GIH37649.1"/>
    <property type="molecule type" value="Genomic_DNA"/>
</dbReference>
<sequence>MRYEPEDHAVGDYDLEERQALRRVAGLSTELEDITEVEYRQLRLERVVLVGVWTDGTIIDAENSLQELKLLAETAGSQVLEGLIQRRDRPDPATYIGSGKAIELRDIVAAGGADTVICDGELTPGQLRQLEEVVKVKVIDRTALILDIFAQHAKSREGKAQVELAQLQYLLPRLRGWGGNLSRQVGGRAAGGVGIGGRGPGETKIELDRRRIRERMAKLRRQIKEMSTARVTKRHRRQSREVPAVAIAGYTNAGKSSLLNRLTGAGVLVEDALFATLDPTVRRARTPEGRVFTLADTVGFVRHLPHQLVEAFRSTLEEVGDADLILHVVDGSHPDPESQIAAVREVLAEIEGARHIPEIVVINKADAADPVVLSRLTMKERHSVVVSARTGSGMGELMAAIERELPRLDHEIRMLVPYDRGDLVARAHSEGEVLSLEHTGDGTILHARVLSGLFAELDRVAKPVETV</sequence>
<comment type="similarity">
    <text evidence="5">Belongs to the TRAFAC class OBG-HflX-like GTPase superfamily. HflX GTPase family.</text>
</comment>
<comment type="caution">
    <text evidence="8">The sequence shown here is derived from an EMBL/GenBank/DDBJ whole genome shotgun (WGS) entry which is preliminary data.</text>
</comment>
<dbReference type="InterPro" id="IPR042108">
    <property type="entry name" value="GTPase_HflX_N_sf"/>
</dbReference>
<dbReference type="NCBIfam" id="TIGR03156">
    <property type="entry name" value="GTP_HflX"/>
    <property type="match status" value="1"/>
</dbReference>
<evidence type="ECO:0000259" key="7">
    <source>
        <dbReference type="PROSITE" id="PS51705"/>
    </source>
</evidence>
<dbReference type="Pfam" id="PF13167">
    <property type="entry name" value="GTP-bdg_N"/>
    <property type="match status" value="1"/>
</dbReference>
<dbReference type="InterPro" id="IPR027417">
    <property type="entry name" value="P-loop_NTPase"/>
</dbReference>
<dbReference type="SUPFAM" id="SSF52540">
    <property type="entry name" value="P-loop containing nucleoside triphosphate hydrolases"/>
    <property type="match status" value="1"/>
</dbReference>
<gene>
    <name evidence="5 8" type="primary">hflX</name>
    <name evidence="8" type="ORF">Mco01_06490</name>
</gene>
<keyword evidence="6" id="KW-0175">Coiled coil</keyword>
<name>A0ABQ4FS69_9ACTN</name>
<comment type="subcellular location">
    <subcellularLocation>
        <location evidence="5">Cytoplasm</location>
    </subcellularLocation>
    <text evidence="5">May associate with membranes.</text>
</comment>
<dbReference type="PIRSF" id="PIRSF006809">
    <property type="entry name" value="GTP-binding_hflX_prd"/>
    <property type="match status" value="1"/>
</dbReference>
<dbReference type="InterPro" id="IPR016496">
    <property type="entry name" value="GTPase_HflX"/>
</dbReference>
<dbReference type="HAMAP" id="MF_00900">
    <property type="entry name" value="GTPase_HflX"/>
    <property type="match status" value="1"/>
</dbReference>
<evidence type="ECO:0000256" key="2">
    <source>
        <dbReference type="ARBA" id="ARBA00022741"/>
    </source>
</evidence>
<comment type="function">
    <text evidence="5">GTPase that associates with the 50S ribosomal subunit and may have a role during protein synthesis or ribosome biogenesis.</text>
</comment>
<evidence type="ECO:0000256" key="1">
    <source>
        <dbReference type="ARBA" id="ARBA00022723"/>
    </source>
</evidence>
<evidence type="ECO:0000256" key="6">
    <source>
        <dbReference type="SAM" id="Coils"/>
    </source>
</evidence>
<dbReference type="PRINTS" id="PR00326">
    <property type="entry name" value="GTP1OBG"/>
</dbReference>
<evidence type="ECO:0000313" key="9">
    <source>
        <dbReference type="Proteomes" id="UP000603904"/>
    </source>
</evidence>
<feature type="domain" description="Hflx-type G" evidence="7">
    <location>
        <begin position="243"/>
        <end position="409"/>
    </location>
</feature>
<dbReference type="PANTHER" id="PTHR10229:SF0">
    <property type="entry name" value="GTP-BINDING PROTEIN 6-RELATED"/>
    <property type="match status" value="1"/>
</dbReference>
<protein>
    <recommendedName>
        <fullName evidence="5">GTPase HflX</fullName>
    </recommendedName>
    <alternativeName>
        <fullName evidence="5">GTP-binding protein HflX</fullName>
    </alternativeName>
</protein>
<organism evidence="8 9">
    <name type="scientific">Microbispora corallina</name>
    <dbReference type="NCBI Taxonomy" id="83302"/>
    <lineage>
        <taxon>Bacteria</taxon>
        <taxon>Bacillati</taxon>
        <taxon>Actinomycetota</taxon>
        <taxon>Actinomycetes</taxon>
        <taxon>Streptosporangiales</taxon>
        <taxon>Streptosporangiaceae</taxon>
        <taxon>Microbispora</taxon>
    </lineage>
</organism>
<dbReference type="PANTHER" id="PTHR10229">
    <property type="entry name" value="GTP-BINDING PROTEIN HFLX"/>
    <property type="match status" value="1"/>
</dbReference>